<keyword evidence="1" id="KW-0812">Transmembrane</keyword>
<feature type="transmembrane region" description="Helical" evidence="1">
    <location>
        <begin position="170"/>
        <end position="189"/>
    </location>
</feature>
<dbReference type="Pfam" id="PF13803">
    <property type="entry name" value="DUF4184"/>
    <property type="match status" value="1"/>
</dbReference>
<protein>
    <submittedName>
        <fullName evidence="2">DUF4184 family protein</fullName>
    </submittedName>
</protein>
<evidence type="ECO:0000313" key="2">
    <source>
        <dbReference type="EMBL" id="QUX23257.1"/>
    </source>
</evidence>
<keyword evidence="3" id="KW-1185">Reference proteome</keyword>
<gene>
    <name evidence="2" type="ORF">KGD84_02320</name>
</gene>
<sequence>MPFTPAHVAAVLPFARTRLPTAALVVGAMVPDLPYYLPVPVGASTTHFPLGLPLVVLLGGAVWACWTYALRAPLAALVGREAGPPPAPSARGAARGAAAIAVGALTHMVWDAFTHPGGAGVQLLPVLQTPVVEPHKLYNVLMYASSVLGLAAVAWWVLRDRPAVRARWVPLAAIAACALVGGAVSRLAAGDALASGYDLVRVVLLGAVPGAGAGAAAWSLYWWARRWREWGKA</sequence>
<feature type="transmembrane region" description="Helical" evidence="1">
    <location>
        <begin position="51"/>
        <end position="71"/>
    </location>
</feature>
<reference evidence="2 3" key="1">
    <citation type="submission" date="2021-05" db="EMBL/GenBank/DDBJ databases">
        <title>Direct Submission.</title>
        <authorList>
            <person name="Li K."/>
            <person name="Gao J."/>
        </authorList>
    </citation>
    <scope>NUCLEOTIDE SEQUENCE [LARGE SCALE GENOMIC DNA]</scope>
    <source>
        <strain evidence="2 3">Mg02</strain>
    </source>
</reference>
<dbReference type="RefSeq" id="WP_220564481.1">
    <property type="nucleotide sequence ID" value="NZ_CP074133.1"/>
</dbReference>
<evidence type="ECO:0000313" key="3">
    <source>
        <dbReference type="Proteomes" id="UP000676079"/>
    </source>
</evidence>
<dbReference type="InterPro" id="IPR025238">
    <property type="entry name" value="DUF4184"/>
</dbReference>
<dbReference type="EMBL" id="CP074133">
    <property type="protein sequence ID" value="QUX23257.1"/>
    <property type="molecule type" value="Genomic_DNA"/>
</dbReference>
<keyword evidence="1" id="KW-1133">Transmembrane helix</keyword>
<proteinExistence type="predicted"/>
<evidence type="ECO:0000256" key="1">
    <source>
        <dbReference type="SAM" id="Phobius"/>
    </source>
</evidence>
<dbReference type="Proteomes" id="UP000676079">
    <property type="component" value="Chromosome"/>
</dbReference>
<name>A0ABX8BQA1_9ACTN</name>
<feature type="transmembrane region" description="Helical" evidence="1">
    <location>
        <begin position="140"/>
        <end position="158"/>
    </location>
</feature>
<accession>A0ABX8BQA1</accession>
<organism evidence="2 3">
    <name type="scientific">Nocardiopsis changdeensis</name>
    <dbReference type="NCBI Taxonomy" id="2831969"/>
    <lineage>
        <taxon>Bacteria</taxon>
        <taxon>Bacillati</taxon>
        <taxon>Actinomycetota</taxon>
        <taxon>Actinomycetes</taxon>
        <taxon>Streptosporangiales</taxon>
        <taxon>Nocardiopsidaceae</taxon>
        <taxon>Nocardiopsis</taxon>
    </lineage>
</organism>
<feature type="transmembrane region" description="Helical" evidence="1">
    <location>
        <begin position="201"/>
        <end position="224"/>
    </location>
</feature>
<keyword evidence="1" id="KW-0472">Membrane</keyword>